<keyword evidence="3" id="KW-1185">Reference proteome</keyword>
<evidence type="ECO:0000256" key="1">
    <source>
        <dbReference type="SAM" id="SignalP"/>
    </source>
</evidence>
<gene>
    <name evidence="2" type="ORF">FQ775_15865</name>
</gene>
<feature type="signal peptide" evidence="1">
    <location>
        <begin position="1"/>
        <end position="24"/>
    </location>
</feature>
<reference evidence="2" key="1">
    <citation type="submission" date="2020-04" db="EMBL/GenBank/DDBJ databases">
        <title>Nitratireductor sp. nov. isolated from mangrove soil.</title>
        <authorList>
            <person name="Ye Y."/>
        </authorList>
    </citation>
    <scope>NUCLEOTIDE SEQUENCE</scope>
    <source>
        <strain evidence="2">SY7</strain>
    </source>
</reference>
<dbReference type="KEGG" id="niy:FQ775_15865"/>
<dbReference type="Proteomes" id="UP000321389">
    <property type="component" value="Chromosome"/>
</dbReference>
<dbReference type="EMBL" id="CP042301">
    <property type="protein sequence ID" value="QDZ01728.1"/>
    <property type="molecule type" value="Genomic_DNA"/>
</dbReference>
<proteinExistence type="predicted"/>
<keyword evidence="1" id="KW-0732">Signal</keyword>
<organism evidence="2 3">
    <name type="scientific">Nitratireductor mangrovi</name>
    <dbReference type="NCBI Taxonomy" id="2599600"/>
    <lineage>
        <taxon>Bacteria</taxon>
        <taxon>Pseudomonadati</taxon>
        <taxon>Pseudomonadota</taxon>
        <taxon>Alphaproteobacteria</taxon>
        <taxon>Hyphomicrobiales</taxon>
        <taxon>Phyllobacteriaceae</taxon>
        <taxon>Nitratireductor</taxon>
    </lineage>
</organism>
<dbReference type="AlphaFoldDB" id="A0A5B8L2I0"/>
<name>A0A5B8L2I0_9HYPH</name>
<protein>
    <submittedName>
        <fullName evidence="2">Uncharacterized protein</fullName>
    </submittedName>
</protein>
<dbReference type="OrthoDB" id="9974035at2"/>
<dbReference type="RefSeq" id="WP_146300369.1">
    <property type="nucleotide sequence ID" value="NZ_CP042301.2"/>
</dbReference>
<evidence type="ECO:0000313" key="3">
    <source>
        <dbReference type="Proteomes" id="UP000321389"/>
    </source>
</evidence>
<accession>A0A5B8L2I0</accession>
<sequence>MSPRIPMILSATAMTLFAAEVAMADDAAILASCKTDLQLSDSGCACVLDKVHSTLNDKQLAFFVAAIKKDTATQQKAQMALSGEEMMEMANFMTMTPQQCQNQ</sequence>
<feature type="chain" id="PRO_5022928395" evidence="1">
    <location>
        <begin position="25"/>
        <end position="103"/>
    </location>
</feature>
<evidence type="ECO:0000313" key="2">
    <source>
        <dbReference type="EMBL" id="QDZ01728.1"/>
    </source>
</evidence>